<dbReference type="Proteomes" id="UP000252085">
    <property type="component" value="Unassembled WGS sequence"/>
</dbReference>
<gene>
    <name evidence="1" type="ORF">A6769_05150</name>
</gene>
<sequence length="112" mass="12518">MHVLKRSIKPATYISFLHIYQTTWGTAGDICLIRESVANDSTAKFIGHKIELAIPRGLERDRIANCPIIKVAGNVGDGHPKEHPLEWEAYEGVKEEIALAALKPWGFKLIEL</sequence>
<reference evidence="1 2" key="1">
    <citation type="submission" date="2016-04" db="EMBL/GenBank/DDBJ databases">
        <authorList>
            <person name="Evans L.H."/>
            <person name="Alamgir A."/>
            <person name="Owens N."/>
            <person name="Weber N.D."/>
            <person name="Virtaneva K."/>
            <person name="Barbian K."/>
            <person name="Babar A."/>
            <person name="Rosenke K."/>
        </authorList>
    </citation>
    <scope>NUCLEOTIDE SEQUENCE [LARGE SCALE GENOMIC DNA]</scope>
    <source>
        <strain evidence="1">NIES-2108</strain>
    </source>
</reference>
<protein>
    <submittedName>
        <fullName evidence="1">Uncharacterized protein</fullName>
    </submittedName>
</protein>
<proteinExistence type="predicted"/>
<evidence type="ECO:0000313" key="1">
    <source>
        <dbReference type="EMBL" id="RCJ39946.1"/>
    </source>
</evidence>
<comment type="caution">
    <text evidence="1">The sequence shown here is derived from an EMBL/GenBank/DDBJ whole genome shotgun (WGS) entry which is preliminary data.</text>
</comment>
<accession>A0A367RTM0</accession>
<evidence type="ECO:0000313" key="2">
    <source>
        <dbReference type="Proteomes" id="UP000252085"/>
    </source>
</evidence>
<dbReference type="AlphaFoldDB" id="A0A367RTM0"/>
<organism evidence="1 2">
    <name type="scientific">Nostoc punctiforme NIES-2108</name>
    <dbReference type="NCBI Taxonomy" id="1356359"/>
    <lineage>
        <taxon>Bacteria</taxon>
        <taxon>Bacillati</taxon>
        <taxon>Cyanobacteriota</taxon>
        <taxon>Cyanophyceae</taxon>
        <taxon>Nostocales</taxon>
        <taxon>Nostocaceae</taxon>
        <taxon>Nostoc</taxon>
    </lineage>
</organism>
<dbReference type="EMBL" id="LXQE01000085">
    <property type="protein sequence ID" value="RCJ39946.1"/>
    <property type="molecule type" value="Genomic_DNA"/>
</dbReference>
<name>A0A367RTM0_NOSPU</name>